<gene>
    <name evidence="2" type="ORF">AAE021_02870</name>
</gene>
<evidence type="ECO:0000313" key="3">
    <source>
        <dbReference type="Proteomes" id="UP001448858"/>
    </source>
</evidence>
<reference evidence="2 3" key="1">
    <citation type="submission" date="2024-04" db="EMBL/GenBank/DDBJ databases">
        <title>Arthrobacter sp. from Plains bison fecal sample.</title>
        <authorList>
            <person name="Ruzzini A."/>
        </authorList>
    </citation>
    <scope>NUCLEOTIDE SEQUENCE [LARGE SCALE GENOMIC DNA]</scope>
    <source>
        <strain evidence="2 3">EINP1</strain>
    </source>
</reference>
<dbReference type="Pfam" id="PF12867">
    <property type="entry name" value="DinB_2"/>
    <property type="match status" value="1"/>
</dbReference>
<sequence length="204" mass="22198">MERDAEAAAEAAGLAGPKGGLNVPAALADQLRWHWENQARPRLEGLSDEEYFWEPVRGCWSVRPRGTGTASIQAGSGNFTIDFEYPEPVPAPFTTIAWRLGHLLVGVLGVRNAAHFGGPEVSYADFDYPGTAAGALELLDQYYGTWIHSISGLDEAALAAPVGESEGPWAAEPMATLVLHINREMIHHLAETALLRDLYAHRQR</sequence>
<dbReference type="Gene3D" id="1.20.120.450">
    <property type="entry name" value="dinb family like domain"/>
    <property type="match status" value="1"/>
</dbReference>
<dbReference type="InterPro" id="IPR024775">
    <property type="entry name" value="DinB-like"/>
</dbReference>
<evidence type="ECO:0000259" key="1">
    <source>
        <dbReference type="Pfam" id="PF12867"/>
    </source>
</evidence>
<feature type="domain" description="DinB-like" evidence="1">
    <location>
        <begin position="30"/>
        <end position="191"/>
    </location>
</feature>
<keyword evidence="3" id="KW-1185">Reference proteome</keyword>
<proteinExistence type="predicted"/>
<accession>A0ABZ2ZY17</accession>
<dbReference type="EMBL" id="CP151657">
    <property type="protein sequence ID" value="WZP16551.1"/>
    <property type="molecule type" value="Genomic_DNA"/>
</dbReference>
<dbReference type="RefSeq" id="WP_342024161.1">
    <property type="nucleotide sequence ID" value="NZ_CP151657.1"/>
</dbReference>
<dbReference type="SUPFAM" id="SSF109854">
    <property type="entry name" value="DinB/YfiT-like putative metalloenzymes"/>
    <property type="match status" value="1"/>
</dbReference>
<protein>
    <submittedName>
        <fullName evidence="2">DinB family protein</fullName>
    </submittedName>
</protein>
<evidence type="ECO:0000313" key="2">
    <source>
        <dbReference type="EMBL" id="WZP16551.1"/>
    </source>
</evidence>
<dbReference type="Proteomes" id="UP001448858">
    <property type="component" value="Chromosome"/>
</dbReference>
<dbReference type="InterPro" id="IPR034660">
    <property type="entry name" value="DinB/YfiT-like"/>
</dbReference>
<name>A0ABZ2ZY17_9MICC</name>
<organism evidence="2 3">
    <name type="scientific">Arthrobacter citreus</name>
    <dbReference type="NCBI Taxonomy" id="1670"/>
    <lineage>
        <taxon>Bacteria</taxon>
        <taxon>Bacillati</taxon>
        <taxon>Actinomycetota</taxon>
        <taxon>Actinomycetes</taxon>
        <taxon>Micrococcales</taxon>
        <taxon>Micrococcaceae</taxon>
        <taxon>Arthrobacter</taxon>
    </lineage>
</organism>